<dbReference type="WBParaSite" id="Pan_g9661.t1">
    <property type="protein sequence ID" value="Pan_g9661.t1"/>
    <property type="gene ID" value="Pan_g9661"/>
</dbReference>
<dbReference type="Pfam" id="PF09725">
    <property type="entry name" value="Fra10Ac1"/>
    <property type="match status" value="1"/>
</dbReference>
<protein>
    <submittedName>
        <fullName evidence="4">SAC3_GANP domain-containing protein</fullName>
    </submittedName>
</protein>
<dbReference type="InterPro" id="IPR019129">
    <property type="entry name" value="Folate-sensitive_fs_Fra10Ac1"/>
</dbReference>
<feature type="region of interest" description="Disordered" evidence="1">
    <location>
        <begin position="1"/>
        <end position="20"/>
    </location>
</feature>
<dbReference type="PANTHER" id="PTHR12436">
    <property type="entry name" value="80 KDA MCM3-ASSOCIATED PROTEIN"/>
    <property type="match status" value="1"/>
</dbReference>
<dbReference type="PANTHER" id="PTHR12436:SF38">
    <property type="entry name" value="SAC3 DOMAIN-CONTAINING PROTEIN 1"/>
    <property type="match status" value="1"/>
</dbReference>
<dbReference type="AlphaFoldDB" id="A0A7E4WDT9"/>
<feature type="compositionally biased region" description="Basic residues" evidence="1">
    <location>
        <begin position="190"/>
        <end position="221"/>
    </location>
</feature>
<reference evidence="3" key="1">
    <citation type="journal article" date="2013" name="Genetics">
        <title>The draft genome and transcriptome of Panagrellus redivivus are shaped by the harsh demands of a free-living lifestyle.</title>
        <authorList>
            <person name="Srinivasan J."/>
            <person name="Dillman A.R."/>
            <person name="Macchietto M.G."/>
            <person name="Heikkinen L."/>
            <person name="Lakso M."/>
            <person name="Fracchia K.M."/>
            <person name="Antoshechkin I."/>
            <person name="Mortazavi A."/>
            <person name="Wong G."/>
            <person name="Sternberg P.W."/>
        </authorList>
    </citation>
    <scope>NUCLEOTIDE SEQUENCE [LARGE SCALE GENOMIC DNA]</scope>
    <source>
        <strain evidence="3">MT8872</strain>
    </source>
</reference>
<dbReference type="InterPro" id="IPR005062">
    <property type="entry name" value="SAC3/GANP/THP3_conserved"/>
</dbReference>
<sequence>MSNLPGHLQKVPEPKTPKHPLAKLKKQYGGLNAYARHKQLINNYQLYYPSDKEKLLAKNSASTSGSTSAYDVLKRSHKFLWDADDITEAERSWDAKLAKRYYDKLFKEYCIADLSQYQKNRVAMRWRIEREVKAGKGQFICGEKRCNVDQGLESWEVNFAYEEQGEKKNALVKLRLCPECSLKLNFHSQKKKAVKKAKKEKESRKRRKHEAKSKEKAKRKRNDSSSSDSSSDSEDEEPPEPTEPVPSSSTEDEAKLKAEAEKLAQEAASIWAKDPLDEEKRNRQFYCINMPSLLHQAFLEERSDLLKPAKPQTSKTGRCTSMCPQNELRFRSKNNLVHPLETLTPFAKLTREKRQFDLDKAVKEYSRPAADKKVNFNDVRPYDTLMSTSEYLLSIVDSYQSASQWPLVYEFVCDRFRAIRQDLIVQDLKPQRVVTLLETMIPFYLDSRRKCIDLKTNVIDPRLHEAEMDECFIRWLQAAKDGAEVSPEIIQAYAYYYLNNPSLIIDLLNVFGESESLLDLLRFSIQFYNGNSWLFFDTYKNTRIHYQRSALWIHFADMRIFTLQCFRASMSAPRISFPLELLAEHLGFTQSADLGSCLRELFKIDGSLVVPFAFHGLVHLNLTKPSHCWFAD</sequence>
<name>A0A7E4WDT9_PANRE</name>
<dbReference type="GO" id="GO:0005819">
    <property type="term" value="C:spindle"/>
    <property type="evidence" value="ECO:0007669"/>
    <property type="project" value="TreeGrafter"/>
</dbReference>
<dbReference type="GO" id="GO:0005634">
    <property type="term" value="C:nucleus"/>
    <property type="evidence" value="ECO:0007669"/>
    <property type="project" value="TreeGrafter"/>
</dbReference>
<evidence type="ECO:0000256" key="1">
    <source>
        <dbReference type="SAM" id="MobiDB-lite"/>
    </source>
</evidence>
<evidence type="ECO:0000313" key="3">
    <source>
        <dbReference type="Proteomes" id="UP000492821"/>
    </source>
</evidence>
<accession>A0A7E4WDT9</accession>
<dbReference type="GO" id="GO:0051225">
    <property type="term" value="P:spindle assembly"/>
    <property type="evidence" value="ECO:0007669"/>
    <property type="project" value="TreeGrafter"/>
</dbReference>
<dbReference type="GO" id="GO:0051298">
    <property type="term" value="P:centrosome duplication"/>
    <property type="evidence" value="ECO:0007669"/>
    <property type="project" value="TreeGrafter"/>
</dbReference>
<feature type="region of interest" description="Disordered" evidence="1">
    <location>
        <begin position="190"/>
        <end position="255"/>
    </location>
</feature>
<proteinExistence type="predicted"/>
<evidence type="ECO:0000259" key="2">
    <source>
        <dbReference type="Pfam" id="PF03399"/>
    </source>
</evidence>
<feature type="compositionally biased region" description="Acidic residues" evidence="1">
    <location>
        <begin position="231"/>
        <end position="240"/>
    </location>
</feature>
<feature type="domain" description="SAC3/GANP/THP3 conserved" evidence="2">
    <location>
        <begin position="322"/>
        <end position="598"/>
    </location>
</feature>
<dbReference type="GO" id="GO:0005813">
    <property type="term" value="C:centrosome"/>
    <property type="evidence" value="ECO:0007669"/>
    <property type="project" value="TreeGrafter"/>
</dbReference>
<keyword evidence="3" id="KW-1185">Reference proteome</keyword>
<dbReference type="Gene3D" id="1.25.40.990">
    <property type="match status" value="1"/>
</dbReference>
<dbReference type="InterPro" id="IPR045107">
    <property type="entry name" value="SAC3/GANP/THP3"/>
</dbReference>
<evidence type="ECO:0000313" key="4">
    <source>
        <dbReference type="WBParaSite" id="Pan_g9661.t1"/>
    </source>
</evidence>
<dbReference type="Proteomes" id="UP000492821">
    <property type="component" value="Unassembled WGS sequence"/>
</dbReference>
<reference evidence="4" key="2">
    <citation type="submission" date="2020-10" db="UniProtKB">
        <authorList>
            <consortium name="WormBaseParasite"/>
        </authorList>
    </citation>
    <scope>IDENTIFICATION</scope>
</reference>
<dbReference type="Pfam" id="PF03399">
    <property type="entry name" value="SAC3_GANP"/>
    <property type="match status" value="1"/>
</dbReference>
<organism evidence="3 4">
    <name type="scientific">Panagrellus redivivus</name>
    <name type="common">Microworm</name>
    <dbReference type="NCBI Taxonomy" id="6233"/>
    <lineage>
        <taxon>Eukaryota</taxon>
        <taxon>Metazoa</taxon>
        <taxon>Ecdysozoa</taxon>
        <taxon>Nematoda</taxon>
        <taxon>Chromadorea</taxon>
        <taxon>Rhabditida</taxon>
        <taxon>Tylenchina</taxon>
        <taxon>Panagrolaimomorpha</taxon>
        <taxon>Panagrolaimoidea</taxon>
        <taxon>Panagrolaimidae</taxon>
        <taxon>Panagrellus</taxon>
    </lineage>
</organism>